<reference evidence="3" key="1">
    <citation type="submission" date="2013-09" db="EMBL/GenBank/DDBJ databases">
        <title>Corchorus olitorius genome sequencing.</title>
        <authorList>
            <person name="Alam M."/>
            <person name="Haque M.S."/>
            <person name="Islam M.S."/>
            <person name="Emdad E.M."/>
            <person name="Islam M.M."/>
            <person name="Ahmed B."/>
            <person name="Halim A."/>
            <person name="Hossen Q.M.M."/>
            <person name="Hossain M.Z."/>
            <person name="Ahmed R."/>
            <person name="Khan M.M."/>
            <person name="Islam R."/>
            <person name="Rashid M.M."/>
            <person name="Khan S.A."/>
            <person name="Rahman M.S."/>
            <person name="Alam M."/>
            <person name="Yahiya A.S."/>
            <person name="Khan M.S."/>
            <person name="Azam M.S."/>
            <person name="Haque T."/>
            <person name="Lashkar M.Z.H."/>
            <person name="Akhand A.I."/>
            <person name="Morshed G."/>
            <person name="Roy S."/>
            <person name="Uddin K.S."/>
            <person name="Rabeya T."/>
            <person name="Hossain A.S."/>
            <person name="Chowdhury A."/>
            <person name="Snigdha A.R."/>
            <person name="Mortoza M.S."/>
            <person name="Matin S.A."/>
            <person name="Hoque S.M.E."/>
            <person name="Islam M.K."/>
            <person name="Roy D.K."/>
            <person name="Haider R."/>
            <person name="Moosa M.M."/>
            <person name="Elias S.M."/>
            <person name="Hasan A.M."/>
            <person name="Jahan S."/>
            <person name="Shafiuddin M."/>
            <person name="Mahmood N."/>
            <person name="Shommy N.S."/>
        </authorList>
    </citation>
    <scope>NUCLEOTIDE SEQUENCE [LARGE SCALE GENOMIC DNA]</scope>
    <source>
        <strain evidence="3">cv. O-4</strain>
    </source>
</reference>
<dbReference type="InterPro" id="IPR053772">
    <property type="entry name" value="At1g61320/At1g61330-like"/>
</dbReference>
<evidence type="ECO:0000259" key="1">
    <source>
        <dbReference type="Pfam" id="PF08387"/>
    </source>
</evidence>
<dbReference type="InterPro" id="IPR006566">
    <property type="entry name" value="FBD"/>
</dbReference>
<dbReference type="EMBL" id="AWUE01022400">
    <property type="protein sequence ID" value="OMO58622.1"/>
    <property type="molecule type" value="Genomic_DNA"/>
</dbReference>
<dbReference type="Proteomes" id="UP000187203">
    <property type="component" value="Unassembled WGS sequence"/>
</dbReference>
<dbReference type="PANTHER" id="PTHR34145">
    <property type="entry name" value="OS02G0105600 PROTEIN"/>
    <property type="match status" value="1"/>
</dbReference>
<accession>A0A1R3GKL2</accession>
<sequence>MPLLSTSFSQLQKLALCGFRIEKKMKRLEYPTLSHLKQLELHVLITNESLLAFAPLIKACPSLNKLALKVVEVSGFNGQTIATEFCIYVIKNAIMLEKIIIDPIDPIFKGTPVENRHSEKVEAARESAEKLRSKYFLGDKLIVL</sequence>
<gene>
    <name evidence="2" type="ORF">COLO4_34490</name>
</gene>
<name>A0A1R3GKL2_9ROSI</name>
<comment type="caution">
    <text evidence="2">The sequence shown here is derived from an EMBL/GenBank/DDBJ whole genome shotgun (WGS) entry which is preliminary data.</text>
</comment>
<evidence type="ECO:0000313" key="3">
    <source>
        <dbReference type="Proteomes" id="UP000187203"/>
    </source>
</evidence>
<dbReference type="AlphaFoldDB" id="A0A1R3GKL2"/>
<protein>
    <recommendedName>
        <fullName evidence="1">FBD domain-containing protein</fullName>
    </recommendedName>
</protein>
<dbReference type="PANTHER" id="PTHR34145:SF68">
    <property type="entry name" value="FBD DOMAIN-CONTAINING PROTEIN"/>
    <property type="match status" value="1"/>
</dbReference>
<feature type="domain" description="FBD" evidence="1">
    <location>
        <begin position="68"/>
        <end position="101"/>
    </location>
</feature>
<dbReference type="Pfam" id="PF08387">
    <property type="entry name" value="FBD"/>
    <property type="match status" value="1"/>
</dbReference>
<evidence type="ECO:0000313" key="2">
    <source>
        <dbReference type="EMBL" id="OMO58622.1"/>
    </source>
</evidence>
<keyword evidence="3" id="KW-1185">Reference proteome</keyword>
<proteinExistence type="predicted"/>
<dbReference type="OrthoDB" id="1000023at2759"/>
<organism evidence="2 3">
    <name type="scientific">Corchorus olitorius</name>
    <dbReference type="NCBI Taxonomy" id="93759"/>
    <lineage>
        <taxon>Eukaryota</taxon>
        <taxon>Viridiplantae</taxon>
        <taxon>Streptophyta</taxon>
        <taxon>Embryophyta</taxon>
        <taxon>Tracheophyta</taxon>
        <taxon>Spermatophyta</taxon>
        <taxon>Magnoliopsida</taxon>
        <taxon>eudicotyledons</taxon>
        <taxon>Gunneridae</taxon>
        <taxon>Pentapetalae</taxon>
        <taxon>rosids</taxon>
        <taxon>malvids</taxon>
        <taxon>Malvales</taxon>
        <taxon>Malvaceae</taxon>
        <taxon>Grewioideae</taxon>
        <taxon>Apeibeae</taxon>
        <taxon>Corchorus</taxon>
    </lineage>
</organism>